<proteinExistence type="predicted"/>
<comment type="caution">
    <text evidence="7">The sequence shown here is derived from an EMBL/GenBank/DDBJ whole genome shotgun (WGS) entry which is preliminary data.</text>
</comment>
<keyword evidence="2 5" id="KW-0812">Transmembrane</keyword>
<dbReference type="PROSITE" id="PS50234">
    <property type="entry name" value="VWFA"/>
    <property type="match status" value="1"/>
</dbReference>
<evidence type="ECO:0000256" key="5">
    <source>
        <dbReference type="SAM" id="Phobius"/>
    </source>
</evidence>
<evidence type="ECO:0000256" key="1">
    <source>
        <dbReference type="ARBA" id="ARBA00022475"/>
    </source>
</evidence>
<name>A0A6M1RQG2_9BACT</name>
<evidence type="ECO:0000256" key="2">
    <source>
        <dbReference type="ARBA" id="ARBA00022692"/>
    </source>
</evidence>
<dbReference type="AlphaFoldDB" id="A0A6M1RQG2"/>
<dbReference type="PANTHER" id="PTHR22550">
    <property type="entry name" value="SPORE GERMINATION PROTEIN"/>
    <property type="match status" value="1"/>
</dbReference>
<dbReference type="InterPro" id="IPR002035">
    <property type="entry name" value="VWF_A"/>
</dbReference>
<evidence type="ECO:0000256" key="3">
    <source>
        <dbReference type="ARBA" id="ARBA00022989"/>
    </source>
</evidence>
<dbReference type="PRINTS" id="PR00453">
    <property type="entry name" value="VWFADOMAIN"/>
</dbReference>
<dbReference type="Proteomes" id="UP000477311">
    <property type="component" value="Unassembled WGS sequence"/>
</dbReference>
<sequence>MITFAHPWVLLLLPCLAWLAWVRRRRAVPAAFLYSSARLMRGLVPLRRRGPSWWLQMLRGLGLACGIVALAQPRWSHSETRITASGVDIVVVFDMSGSMAAEDFIVEGRRINRMEMSRRVLRGFIERRPNDRIGLVVFATDAYVAVPPTLDHDYLLRTLERLELGDIPGDQTAIGMGLASALNRLREVPGKSRVVILMTDGQNNAGKIDPLTAAEAAQAMGVRVYTIGVGTRGRAPTPVQDVFGRKFYRWVDVDIDEETLRSIADRTGGRYYRADDAGRFEEIYREIDRLEKTEVEVKSYARHRELFGWWVAMALVLLVIEVVLAETVWRRLP</sequence>
<dbReference type="Pfam" id="PF00092">
    <property type="entry name" value="VWA"/>
    <property type="match status" value="1"/>
</dbReference>
<gene>
    <name evidence="7" type="ORF">G4L39_10935</name>
</gene>
<keyword evidence="8" id="KW-1185">Reference proteome</keyword>
<evidence type="ECO:0000313" key="7">
    <source>
        <dbReference type="EMBL" id="NGO39903.1"/>
    </source>
</evidence>
<evidence type="ECO:0000259" key="6">
    <source>
        <dbReference type="PROSITE" id="PS50234"/>
    </source>
</evidence>
<dbReference type="SMART" id="SM00327">
    <property type="entry name" value="VWA"/>
    <property type="match status" value="1"/>
</dbReference>
<dbReference type="PANTHER" id="PTHR22550:SF5">
    <property type="entry name" value="LEUCINE ZIPPER PROTEIN 4"/>
    <property type="match status" value="1"/>
</dbReference>
<dbReference type="Pfam" id="PF07584">
    <property type="entry name" value="BatA"/>
    <property type="match status" value="1"/>
</dbReference>
<feature type="domain" description="VWFA" evidence="6">
    <location>
        <begin position="88"/>
        <end position="287"/>
    </location>
</feature>
<keyword evidence="4 5" id="KW-0472">Membrane</keyword>
<keyword evidence="1" id="KW-1003">Cell membrane</keyword>
<dbReference type="InterPro" id="IPR050768">
    <property type="entry name" value="UPF0353/GerABKA_families"/>
</dbReference>
<dbReference type="SUPFAM" id="SSF53300">
    <property type="entry name" value="vWA-like"/>
    <property type="match status" value="1"/>
</dbReference>
<feature type="transmembrane region" description="Helical" evidence="5">
    <location>
        <begin position="306"/>
        <end position="325"/>
    </location>
</feature>
<dbReference type="EMBL" id="JAAKYA010000076">
    <property type="protein sequence ID" value="NGO39903.1"/>
    <property type="molecule type" value="Genomic_DNA"/>
</dbReference>
<dbReference type="RefSeq" id="WP_165108198.1">
    <property type="nucleotide sequence ID" value="NZ_JAAKYA010000076.1"/>
</dbReference>
<dbReference type="InterPro" id="IPR024163">
    <property type="entry name" value="Aerotolerance_reg_N"/>
</dbReference>
<dbReference type="InterPro" id="IPR036465">
    <property type="entry name" value="vWFA_dom_sf"/>
</dbReference>
<evidence type="ECO:0000313" key="8">
    <source>
        <dbReference type="Proteomes" id="UP000477311"/>
    </source>
</evidence>
<organism evidence="7 8">
    <name type="scientific">Limisphaera ngatamarikiensis</name>
    <dbReference type="NCBI Taxonomy" id="1324935"/>
    <lineage>
        <taxon>Bacteria</taxon>
        <taxon>Pseudomonadati</taxon>
        <taxon>Verrucomicrobiota</taxon>
        <taxon>Verrucomicrobiia</taxon>
        <taxon>Limisphaerales</taxon>
        <taxon>Limisphaeraceae</taxon>
        <taxon>Limisphaera</taxon>
    </lineage>
</organism>
<reference evidence="7 8" key="1">
    <citation type="submission" date="2020-02" db="EMBL/GenBank/DDBJ databases">
        <title>Draft genome sequence of Limisphaera ngatamarikiensis NGM72.4T, a thermophilic Verrucomicrobia grouped in subdivision 3.</title>
        <authorList>
            <person name="Carere C.R."/>
            <person name="Steen J."/>
            <person name="Hugenholtz P."/>
            <person name="Stott M.B."/>
        </authorList>
    </citation>
    <scope>NUCLEOTIDE SEQUENCE [LARGE SCALE GENOMIC DNA]</scope>
    <source>
        <strain evidence="7 8">NGM72.4</strain>
    </source>
</reference>
<accession>A0A6M1RQG2</accession>
<keyword evidence="3 5" id="KW-1133">Transmembrane helix</keyword>
<dbReference type="Gene3D" id="3.40.50.410">
    <property type="entry name" value="von Willebrand factor, type A domain"/>
    <property type="match status" value="1"/>
</dbReference>
<protein>
    <submittedName>
        <fullName evidence="7">VWA domain-containing protein</fullName>
    </submittedName>
</protein>
<evidence type="ECO:0000256" key="4">
    <source>
        <dbReference type="ARBA" id="ARBA00023136"/>
    </source>
</evidence>